<keyword evidence="1" id="KW-0472">Membrane</keyword>
<comment type="caution">
    <text evidence="2">The sequence shown here is derived from an EMBL/GenBank/DDBJ whole genome shotgun (WGS) entry which is preliminary data.</text>
</comment>
<sequence>MVSRVDSPPAPVLECGYEPIADSKQRWKVASMIYHGVLIGVIVVAILTLGMVQAGIVDVGDSADKDDWVEVCSQIINAAFTWLAVTNQPFYIYRFVMTTIVLKASGGDQNVGMESDIRAVGYLSRVFPHVFVSKRAIACEINAELDEIQTLSDESNIREVVDFVFFRNDVKYLQNTFSILNCGCVFQYVMSGYMWGYDESSRPGFALPVLLRQRFSAISLASIGSTNSKRSAKVDNSDLLRLPMSCQVLN</sequence>
<feature type="transmembrane region" description="Helical" evidence="1">
    <location>
        <begin position="33"/>
        <end position="56"/>
    </location>
</feature>
<dbReference type="InterPro" id="IPR021369">
    <property type="entry name" value="DUF2985"/>
</dbReference>
<proteinExistence type="predicted"/>
<organism evidence="2 3">
    <name type="scientific">Phytophthora infestans</name>
    <name type="common">Potato late blight agent</name>
    <name type="synonym">Botrytis infestans</name>
    <dbReference type="NCBI Taxonomy" id="4787"/>
    <lineage>
        <taxon>Eukaryota</taxon>
        <taxon>Sar</taxon>
        <taxon>Stramenopiles</taxon>
        <taxon>Oomycota</taxon>
        <taxon>Peronosporomycetes</taxon>
        <taxon>Peronosporales</taxon>
        <taxon>Peronosporaceae</taxon>
        <taxon>Phytophthora</taxon>
    </lineage>
</organism>
<name>A0A8S9V1J2_PHYIN</name>
<accession>A0A8S9V1J2</accession>
<evidence type="ECO:0000256" key="1">
    <source>
        <dbReference type="SAM" id="Phobius"/>
    </source>
</evidence>
<evidence type="ECO:0000313" key="3">
    <source>
        <dbReference type="Proteomes" id="UP000704712"/>
    </source>
</evidence>
<reference evidence="2" key="1">
    <citation type="submission" date="2020-03" db="EMBL/GenBank/DDBJ databases">
        <title>Hybrid Assembly of Korean Phytophthora infestans isolates.</title>
        <authorList>
            <person name="Prokchorchik M."/>
            <person name="Lee Y."/>
            <person name="Seo J."/>
            <person name="Cho J.-H."/>
            <person name="Park Y.-E."/>
            <person name="Jang D.-C."/>
            <person name="Im J.-S."/>
            <person name="Choi J.-G."/>
            <person name="Park H.-J."/>
            <person name="Lee G.-B."/>
            <person name="Lee Y.-G."/>
            <person name="Hong S.-Y."/>
            <person name="Cho K."/>
            <person name="Sohn K.H."/>
        </authorList>
    </citation>
    <scope>NUCLEOTIDE SEQUENCE</scope>
    <source>
        <strain evidence="2">KR_2_A2</strain>
    </source>
</reference>
<evidence type="ECO:0000313" key="2">
    <source>
        <dbReference type="EMBL" id="KAF4147105.1"/>
    </source>
</evidence>
<dbReference type="Proteomes" id="UP000704712">
    <property type="component" value="Unassembled WGS sequence"/>
</dbReference>
<dbReference type="EMBL" id="JAACNO010000517">
    <property type="protein sequence ID" value="KAF4147105.1"/>
    <property type="molecule type" value="Genomic_DNA"/>
</dbReference>
<protein>
    <submittedName>
        <fullName evidence="2">Uncharacterized protein</fullName>
    </submittedName>
</protein>
<dbReference type="AlphaFoldDB" id="A0A8S9V1J2"/>
<keyword evidence="1" id="KW-1133">Transmembrane helix</keyword>
<keyword evidence="1" id="KW-0812">Transmembrane</keyword>
<dbReference type="Pfam" id="PF11204">
    <property type="entry name" value="DUF2985"/>
    <property type="match status" value="1"/>
</dbReference>
<gene>
    <name evidence="2" type="ORF">GN958_ATG03734</name>
</gene>
<feature type="transmembrane region" description="Helical" evidence="1">
    <location>
        <begin position="68"/>
        <end position="85"/>
    </location>
</feature>